<name>A0ABV2TJE0_9RHOO</name>
<evidence type="ECO:0000313" key="3">
    <source>
        <dbReference type="Proteomes" id="UP001549691"/>
    </source>
</evidence>
<keyword evidence="1" id="KW-1133">Transmembrane helix</keyword>
<keyword evidence="1" id="KW-0472">Membrane</keyword>
<feature type="transmembrane region" description="Helical" evidence="1">
    <location>
        <begin position="70"/>
        <end position="92"/>
    </location>
</feature>
<dbReference type="RefSeq" id="WP_354600488.1">
    <property type="nucleotide sequence ID" value="NZ_JBEWZI010000006.1"/>
</dbReference>
<feature type="transmembrane region" description="Helical" evidence="1">
    <location>
        <begin position="130"/>
        <end position="153"/>
    </location>
</feature>
<dbReference type="Pfam" id="PF10688">
    <property type="entry name" value="Imp-YgjV"/>
    <property type="match status" value="1"/>
</dbReference>
<keyword evidence="3" id="KW-1185">Reference proteome</keyword>
<dbReference type="PIRSF" id="PIRSF011443">
    <property type="entry name" value="YgjV"/>
    <property type="match status" value="1"/>
</dbReference>
<accession>A0ABV2TJE0</accession>
<gene>
    <name evidence="2" type="ORF">ABXR19_07495</name>
</gene>
<comment type="caution">
    <text evidence="2">The sequence shown here is derived from an EMBL/GenBank/DDBJ whole genome shotgun (WGS) entry which is preliminary data.</text>
</comment>
<sequence length="177" mass="19587">MFSDALSFPQLFGYVAFVLGVSSFLQKNDRHFKLYMFGECIAYVVHFWLLGNPAAMASSAISATRSVLSLYTRSLWVVAAVISVNLLIGVSVAEHWWNWFPLIASCIGTLALFLLHGIRMRVVMLLGTALWIVNNILSGSIGGTALEFVILAVNSHTIWRMRRDALSKVGHPLTEEG</sequence>
<evidence type="ECO:0000256" key="1">
    <source>
        <dbReference type="SAM" id="Phobius"/>
    </source>
</evidence>
<organism evidence="2 3">
    <name type="scientific">Uliginosibacterium flavum</name>
    <dbReference type="NCBI Taxonomy" id="1396831"/>
    <lineage>
        <taxon>Bacteria</taxon>
        <taxon>Pseudomonadati</taxon>
        <taxon>Pseudomonadota</taxon>
        <taxon>Betaproteobacteria</taxon>
        <taxon>Rhodocyclales</taxon>
        <taxon>Zoogloeaceae</taxon>
        <taxon>Uliginosibacterium</taxon>
    </lineage>
</organism>
<dbReference type="Proteomes" id="UP001549691">
    <property type="component" value="Unassembled WGS sequence"/>
</dbReference>
<dbReference type="EMBL" id="JBEWZI010000006">
    <property type="protein sequence ID" value="MET7014030.1"/>
    <property type="molecule type" value="Genomic_DNA"/>
</dbReference>
<keyword evidence="1" id="KW-0812">Transmembrane</keyword>
<dbReference type="InterPro" id="IPR026267">
    <property type="entry name" value="YgjV"/>
</dbReference>
<evidence type="ECO:0000313" key="2">
    <source>
        <dbReference type="EMBL" id="MET7014030.1"/>
    </source>
</evidence>
<feature type="transmembrane region" description="Helical" evidence="1">
    <location>
        <begin position="6"/>
        <end position="25"/>
    </location>
</feature>
<dbReference type="InterPro" id="IPR019629">
    <property type="entry name" value="Uncharacterised_HI1736/YgjV"/>
</dbReference>
<reference evidence="2 3" key="1">
    <citation type="submission" date="2024-07" db="EMBL/GenBank/DDBJ databases">
        <title>Uliginosibacterium flavum JJ3220;KACC:17644.</title>
        <authorList>
            <person name="Kim M.K."/>
        </authorList>
    </citation>
    <scope>NUCLEOTIDE SEQUENCE [LARGE SCALE GENOMIC DNA]</scope>
    <source>
        <strain evidence="2 3">KACC:17644</strain>
    </source>
</reference>
<protein>
    <submittedName>
        <fullName evidence="2">YgjV family protein</fullName>
    </submittedName>
</protein>
<feature type="transmembrane region" description="Helical" evidence="1">
    <location>
        <begin position="99"/>
        <end position="118"/>
    </location>
</feature>
<proteinExistence type="predicted"/>